<accession>A0A7X2TPJ0</accession>
<organism evidence="1 2">
    <name type="scientific">Bilifractor porci</name>
    <dbReference type="NCBI Taxonomy" id="2606636"/>
    <lineage>
        <taxon>Bacteria</taxon>
        <taxon>Bacillati</taxon>
        <taxon>Bacillota</taxon>
        <taxon>Clostridia</taxon>
        <taxon>Lachnospirales</taxon>
        <taxon>Lachnospiraceae</taxon>
        <taxon>Bilifractor</taxon>
    </lineage>
</organism>
<gene>
    <name evidence="1" type="ORF">FYJ60_07075</name>
</gene>
<dbReference type="Proteomes" id="UP000466864">
    <property type="component" value="Unassembled WGS sequence"/>
</dbReference>
<dbReference type="AlphaFoldDB" id="A0A7X2TPJ0"/>
<evidence type="ECO:0008006" key="3">
    <source>
        <dbReference type="Google" id="ProtNLM"/>
    </source>
</evidence>
<keyword evidence="2" id="KW-1185">Reference proteome</keyword>
<protein>
    <recommendedName>
        <fullName evidence="3">Mobilization protein</fullName>
    </recommendedName>
</protein>
<name>A0A7X2TPJ0_9FIRM</name>
<dbReference type="RefSeq" id="WP_154457979.1">
    <property type="nucleotide sequence ID" value="NZ_VUMV01000004.1"/>
</dbReference>
<reference evidence="1 2" key="1">
    <citation type="submission" date="2019-08" db="EMBL/GenBank/DDBJ databases">
        <title>In-depth cultivation of the pig gut microbiome towards novel bacterial diversity and tailored functional studies.</title>
        <authorList>
            <person name="Wylensek D."/>
            <person name="Hitch T.C.A."/>
            <person name="Clavel T."/>
        </authorList>
    </citation>
    <scope>NUCLEOTIDE SEQUENCE [LARGE SCALE GENOMIC DNA]</scope>
    <source>
        <strain evidence="1 2">Oil+RF-744-WCA-WT-13</strain>
    </source>
</reference>
<dbReference type="EMBL" id="VUMV01000004">
    <property type="protein sequence ID" value="MST82073.1"/>
    <property type="molecule type" value="Genomic_DNA"/>
</dbReference>
<dbReference type="InterPro" id="IPR053842">
    <property type="entry name" value="NikA-like"/>
</dbReference>
<dbReference type="Pfam" id="PF21983">
    <property type="entry name" value="NikA-like"/>
    <property type="match status" value="1"/>
</dbReference>
<proteinExistence type="predicted"/>
<evidence type="ECO:0000313" key="2">
    <source>
        <dbReference type="Proteomes" id="UP000466864"/>
    </source>
</evidence>
<comment type="caution">
    <text evidence="1">The sequence shown here is derived from an EMBL/GenBank/DDBJ whole genome shotgun (WGS) entry which is preliminary data.</text>
</comment>
<sequence length="113" mass="12976">MSCENKDRKRNRILNFRVSEEELRLIDAKVAVSGLAKGDYFIRMLYGETVVIRAGKYQSDRLAVELKKLRTTLEKVSDLEEIRDAVERCSALVEEMIRISTKTPDKDNSHGKS</sequence>
<evidence type="ECO:0000313" key="1">
    <source>
        <dbReference type="EMBL" id="MST82073.1"/>
    </source>
</evidence>